<feature type="region of interest" description="Disordered" evidence="10">
    <location>
        <begin position="262"/>
        <end position="312"/>
    </location>
</feature>
<keyword evidence="4" id="KW-0879">Wnt signaling pathway</keyword>
<feature type="region of interest" description="Disordered" evidence="10">
    <location>
        <begin position="182"/>
        <end position="217"/>
    </location>
</feature>
<name>A0AAD7RUJ8_9TELE</name>
<gene>
    <name evidence="11" type="ORF">AAFF_G00102450</name>
</gene>
<feature type="compositionally biased region" description="Basic and acidic residues" evidence="10">
    <location>
        <begin position="272"/>
        <end position="282"/>
    </location>
</feature>
<evidence type="ECO:0000256" key="7">
    <source>
        <dbReference type="ARBA" id="ARBA00037665"/>
    </source>
</evidence>
<feature type="region of interest" description="Disordered" evidence="10">
    <location>
        <begin position="66"/>
        <end position="106"/>
    </location>
</feature>
<evidence type="ECO:0000256" key="8">
    <source>
        <dbReference type="ARBA" id="ARBA00039511"/>
    </source>
</evidence>
<keyword evidence="6" id="KW-0472">Membrane</keyword>
<comment type="similarity">
    <text evidence="2">Belongs to the Amer family.</text>
</comment>
<dbReference type="InterPro" id="IPR019003">
    <property type="entry name" value="AMER"/>
</dbReference>
<evidence type="ECO:0000256" key="3">
    <source>
        <dbReference type="ARBA" id="ARBA00022475"/>
    </source>
</evidence>
<dbReference type="PANTHER" id="PTHR22237">
    <property type="entry name" value="APC MEMBRANE RECRUITMENT PROTEIN 2-RELATED"/>
    <property type="match status" value="1"/>
</dbReference>
<dbReference type="GO" id="GO:0060828">
    <property type="term" value="P:regulation of canonical Wnt signaling pathway"/>
    <property type="evidence" value="ECO:0007669"/>
    <property type="project" value="TreeGrafter"/>
</dbReference>
<accession>A0AAD7RUJ8</accession>
<dbReference type="GO" id="GO:0005886">
    <property type="term" value="C:plasma membrane"/>
    <property type="evidence" value="ECO:0007669"/>
    <property type="project" value="UniProtKB-SubCell"/>
</dbReference>
<feature type="region of interest" description="Disordered" evidence="10">
    <location>
        <begin position="27"/>
        <end position="53"/>
    </location>
</feature>
<protein>
    <recommendedName>
        <fullName evidence="8">APC membrane recruitment protein 2</fullName>
    </recommendedName>
    <alternativeName>
        <fullName evidence="9">Protein FAM123A</fullName>
    </alternativeName>
</protein>
<feature type="compositionally biased region" description="Pro residues" evidence="10">
    <location>
        <begin position="394"/>
        <end position="403"/>
    </location>
</feature>
<evidence type="ECO:0000256" key="6">
    <source>
        <dbReference type="ARBA" id="ARBA00023136"/>
    </source>
</evidence>
<keyword evidence="5" id="KW-0446">Lipid-binding</keyword>
<evidence type="ECO:0000256" key="9">
    <source>
        <dbReference type="ARBA" id="ARBA00042108"/>
    </source>
</evidence>
<dbReference type="Proteomes" id="UP001221898">
    <property type="component" value="Unassembled WGS sequence"/>
</dbReference>
<comment type="subcellular location">
    <subcellularLocation>
        <location evidence="1">Cell membrane</location>
        <topology evidence="1">Peripheral membrane protein</topology>
    </subcellularLocation>
</comment>
<feature type="compositionally biased region" description="Polar residues" evidence="10">
    <location>
        <begin position="79"/>
        <end position="88"/>
    </location>
</feature>
<dbReference type="PANTHER" id="PTHR22237:SF1">
    <property type="entry name" value="APC MEMBRANE RECRUITMENT PROTEIN 2"/>
    <property type="match status" value="1"/>
</dbReference>
<feature type="compositionally biased region" description="Pro residues" evidence="10">
    <location>
        <begin position="547"/>
        <end position="557"/>
    </location>
</feature>
<feature type="compositionally biased region" description="Basic and acidic residues" evidence="10">
    <location>
        <begin position="291"/>
        <end position="301"/>
    </location>
</feature>
<evidence type="ECO:0000256" key="5">
    <source>
        <dbReference type="ARBA" id="ARBA00023121"/>
    </source>
</evidence>
<dbReference type="GO" id="GO:0008013">
    <property type="term" value="F:beta-catenin binding"/>
    <property type="evidence" value="ECO:0007669"/>
    <property type="project" value="TreeGrafter"/>
</dbReference>
<dbReference type="Pfam" id="PF09422">
    <property type="entry name" value="AMER"/>
    <property type="match status" value="2"/>
</dbReference>
<comment type="function">
    <text evidence="7">Negative regulator of the canonical Wnt signaling pathway involved in neuroectodermal patterning. Acts by specifically binding phosphatidylinositol 4,5-bisphosphate (PtdIns(4,5)P2), translocating to the cell membrane and interacting with key regulators of the canonical Wnt signaling pathway, such as components of the beta-catenin destruction complex.</text>
</comment>
<evidence type="ECO:0000313" key="11">
    <source>
        <dbReference type="EMBL" id="KAJ8390639.1"/>
    </source>
</evidence>
<feature type="region of interest" description="Disordered" evidence="10">
    <location>
        <begin position="390"/>
        <end position="467"/>
    </location>
</feature>
<reference evidence="11" key="1">
    <citation type="journal article" date="2023" name="Science">
        <title>Genome structures resolve the early diversification of teleost fishes.</title>
        <authorList>
            <person name="Parey E."/>
            <person name="Louis A."/>
            <person name="Montfort J."/>
            <person name="Bouchez O."/>
            <person name="Roques C."/>
            <person name="Iampietro C."/>
            <person name="Lluch J."/>
            <person name="Castinel A."/>
            <person name="Donnadieu C."/>
            <person name="Desvignes T."/>
            <person name="Floi Bucao C."/>
            <person name="Jouanno E."/>
            <person name="Wen M."/>
            <person name="Mejri S."/>
            <person name="Dirks R."/>
            <person name="Jansen H."/>
            <person name="Henkel C."/>
            <person name="Chen W.J."/>
            <person name="Zahm M."/>
            <person name="Cabau C."/>
            <person name="Klopp C."/>
            <person name="Thompson A.W."/>
            <person name="Robinson-Rechavi M."/>
            <person name="Braasch I."/>
            <person name="Lecointre G."/>
            <person name="Bobe J."/>
            <person name="Postlethwait J.H."/>
            <person name="Berthelot C."/>
            <person name="Roest Crollius H."/>
            <person name="Guiguen Y."/>
        </authorList>
    </citation>
    <scope>NUCLEOTIDE SEQUENCE</scope>
    <source>
        <strain evidence="11">NC1722</strain>
    </source>
</reference>
<evidence type="ECO:0000256" key="1">
    <source>
        <dbReference type="ARBA" id="ARBA00004202"/>
    </source>
</evidence>
<feature type="compositionally biased region" description="Basic and acidic residues" evidence="10">
    <location>
        <begin position="432"/>
        <end position="447"/>
    </location>
</feature>
<proteinExistence type="inferred from homology"/>
<dbReference type="AlphaFoldDB" id="A0AAD7RUJ8"/>
<keyword evidence="3" id="KW-1003">Cell membrane</keyword>
<comment type="caution">
    <text evidence="11">The sequence shown here is derived from an EMBL/GenBank/DDBJ whole genome shotgun (WGS) entry which is preliminary data.</text>
</comment>
<sequence>MDLQSESDPQPSGKINKAAFKLFGKRKSGSPVSSIFSTRSKGERAKGVAKAPLVRSKTHDGIIETTAVLKGSKEEESAGGNQLHTTNEAGPVASPRTSFSSVSSVKSLSFFSLLRRRRAEGDLSESQSSGRCRRGLKGLFSSVRWHRRDQGTREEQEEPPPPTLLLASRSNSVEIVKEHMTLTPRPPPRTLDASTPQTPETNEELSTPATGHAGSPVLETARRVKGGQGDKRNKVLFLDTALGPKDLPARMLIKVIADTKEAGDKATCTSSRTEDIRVEQEGSRGQGTDSGGDRDGLKGKVSDATSSPDFEPAAASTKAMICMDKEEEVFCQDKVVGRAMTCIEKGEELVRQDGVVGGVYTDVWKKVASQDKDIDAQSQGLQHLMLQKVGCSPALPPPAQPGPHRPEKRPPPVKALGLSKIPVSGCTRVGKQPREAPPEEGRSKDLQDTPPNYDEGYWDSPTPGAEEEGASFLVRDSSGSSAPYDLYNLEESPCTVATGEQTTLLSRNELKLTLSMQASVRSLRANSSLPRDSKIPVKQSHAASPGMPTPATTPVPTPHTHGAKAEVLRTKIPMSKVPVRRTTTRPATLQDHHRK</sequence>
<dbReference type="GO" id="GO:0016055">
    <property type="term" value="P:Wnt signaling pathway"/>
    <property type="evidence" value="ECO:0007669"/>
    <property type="project" value="UniProtKB-KW"/>
</dbReference>
<evidence type="ECO:0000256" key="10">
    <source>
        <dbReference type="SAM" id="MobiDB-lite"/>
    </source>
</evidence>
<feature type="region of interest" description="Disordered" evidence="10">
    <location>
        <begin position="143"/>
        <end position="165"/>
    </location>
</feature>
<keyword evidence="12" id="KW-1185">Reference proteome</keyword>
<evidence type="ECO:0000256" key="2">
    <source>
        <dbReference type="ARBA" id="ARBA00007750"/>
    </source>
</evidence>
<feature type="compositionally biased region" description="Low complexity" evidence="10">
    <location>
        <begin position="92"/>
        <end position="106"/>
    </location>
</feature>
<feature type="region of interest" description="Disordered" evidence="10">
    <location>
        <begin position="524"/>
        <end position="595"/>
    </location>
</feature>
<evidence type="ECO:0000313" key="12">
    <source>
        <dbReference type="Proteomes" id="UP001221898"/>
    </source>
</evidence>
<evidence type="ECO:0000256" key="4">
    <source>
        <dbReference type="ARBA" id="ARBA00022687"/>
    </source>
</evidence>
<dbReference type="GO" id="GO:0005546">
    <property type="term" value="F:phosphatidylinositol-4,5-bisphosphate binding"/>
    <property type="evidence" value="ECO:0007669"/>
    <property type="project" value="TreeGrafter"/>
</dbReference>
<organism evidence="11 12">
    <name type="scientific">Aldrovandia affinis</name>
    <dbReference type="NCBI Taxonomy" id="143900"/>
    <lineage>
        <taxon>Eukaryota</taxon>
        <taxon>Metazoa</taxon>
        <taxon>Chordata</taxon>
        <taxon>Craniata</taxon>
        <taxon>Vertebrata</taxon>
        <taxon>Euteleostomi</taxon>
        <taxon>Actinopterygii</taxon>
        <taxon>Neopterygii</taxon>
        <taxon>Teleostei</taxon>
        <taxon>Notacanthiformes</taxon>
        <taxon>Halosauridae</taxon>
        <taxon>Aldrovandia</taxon>
    </lineage>
</organism>
<dbReference type="EMBL" id="JAINUG010000167">
    <property type="protein sequence ID" value="KAJ8390639.1"/>
    <property type="molecule type" value="Genomic_DNA"/>
</dbReference>
<feature type="compositionally biased region" description="Polar residues" evidence="10">
    <location>
        <begin position="30"/>
        <end position="39"/>
    </location>
</feature>
<feature type="compositionally biased region" description="Polar residues" evidence="10">
    <location>
        <begin position="192"/>
        <end position="209"/>
    </location>
</feature>